<evidence type="ECO:0000313" key="1">
    <source>
        <dbReference type="EMBL" id="VAW92051.1"/>
    </source>
</evidence>
<proteinExistence type="predicted"/>
<gene>
    <name evidence="1" type="ORF">MNBD_GAMMA22-2322</name>
</gene>
<accession>A0A3B0ZK46</accession>
<dbReference type="AlphaFoldDB" id="A0A3B0ZK46"/>
<sequence length="300" mass="34364">MNKSIADQIGLAQQAASGDSLARQNINTLIHPIISYQTARFCKRFCFENRYRFACTLEKPIAPASHDALLCEWGNASYGWMLNDLVGSKRLLKYQAKFDSSLYNYLYNIGNSIAFYERWKDWRFNGNVHVPTYIQQLHPNAGKVFYGLRAEESIAIIAQKLLCSEDEIQQLSREIIIILTRKRRLHLLDPPATISLTELNNGHGMAVDDYSENDVAFYDESPEHSESKLKLHSAWSKLTPVEQFVLEALIIEQQDAEDVLVALAKLNISIKAGINADKTNRQQLYYFRRKTIAKLNELMN</sequence>
<reference evidence="1" key="1">
    <citation type="submission" date="2018-06" db="EMBL/GenBank/DDBJ databases">
        <authorList>
            <person name="Zhirakovskaya E."/>
        </authorList>
    </citation>
    <scope>NUCLEOTIDE SEQUENCE</scope>
</reference>
<name>A0A3B0ZK46_9ZZZZ</name>
<protein>
    <submittedName>
        <fullName evidence="1">Uncharacterized protein</fullName>
    </submittedName>
</protein>
<dbReference type="EMBL" id="UOFS01000011">
    <property type="protein sequence ID" value="VAW92051.1"/>
    <property type="molecule type" value="Genomic_DNA"/>
</dbReference>
<organism evidence="1">
    <name type="scientific">hydrothermal vent metagenome</name>
    <dbReference type="NCBI Taxonomy" id="652676"/>
    <lineage>
        <taxon>unclassified sequences</taxon>
        <taxon>metagenomes</taxon>
        <taxon>ecological metagenomes</taxon>
    </lineage>
</organism>